<gene>
    <name evidence="1" type="ORF">AMECASPLE_033398</name>
</gene>
<dbReference type="EMBL" id="JAHRIP010051546">
    <property type="protein sequence ID" value="MEQ2301194.1"/>
    <property type="molecule type" value="Genomic_DNA"/>
</dbReference>
<dbReference type="Proteomes" id="UP001469553">
    <property type="component" value="Unassembled WGS sequence"/>
</dbReference>
<comment type="caution">
    <text evidence="1">The sequence shown here is derived from an EMBL/GenBank/DDBJ whole genome shotgun (WGS) entry which is preliminary data.</text>
</comment>
<sequence>MGTFPAESYKDLGECVSSGAADVAFSWVECHIVDGLVKLLSVGGELLDAGLTLHVPQTDGAVMTWRGKEPIRTENRDFQEHSSNKLHCVLLGFYVTDQHKVVDLRSVEYISVKPPLF</sequence>
<keyword evidence="2" id="KW-1185">Reference proteome</keyword>
<protein>
    <submittedName>
        <fullName evidence="1">Uncharacterized protein</fullName>
    </submittedName>
</protein>
<proteinExistence type="predicted"/>
<evidence type="ECO:0000313" key="2">
    <source>
        <dbReference type="Proteomes" id="UP001469553"/>
    </source>
</evidence>
<reference evidence="1 2" key="1">
    <citation type="submission" date="2021-06" db="EMBL/GenBank/DDBJ databases">
        <authorList>
            <person name="Palmer J.M."/>
        </authorList>
    </citation>
    <scope>NUCLEOTIDE SEQUENCE [LARGE SCALE GENOMIC DNA]</scope>
    <source>
        <strain evidence="1 2">AS_MEX2019</strain>
        <tissue evidence="1">Muscle</tissue>
    </source>
</reference>
<organism evidence="1 2">
    <name type="scientific">Ameca splendens</name>
    <dbReference type="NCBI Taxonomy" id="208324"/>
    <lineage>
        <taxon>Eukaryota</taxon>
        <taxon>Metazoa</taxon>
        <taxon>Chordata</taxon>
        <taxon>Craniata</taxon>
        <taxon>Vertebrata</taxon>
        <taxon>Euteleostomi</taxon>
        <taxon>Actinopterygii</taxon>
        <taxon>Neopterygii</taxon>
        <taxon>Teleostei</taxon>
        <taxon>Neoteleostei</taxon>
        <taxon>Acanthomorphata</taxon>
        <taxon>Ovalentaria</taxon>
        <taxon>Atherinomorphae</taxon>
        <taxon>Cyprinodontiformes</taxon>
        <taxon>Goodeidae</taxon>
        <taxon>Ameca</taxon>
    </lineage>
</organism>
<accession>A0ABV0Z4S5</accession>
<evidence type="ECO:0000313" key="1">
    <source>
        <dbReference type="EMBL" id="MEQ2301194.1"/>
    </source>
</evidence>
<name>A0ABV0Z4S5_9TELE</name>